<gene>
    <name evidence="13" type="primary">LOC115826001</name>
</gene>
<keyword evidence="6" id="KW-0445">Lipid transport</keyword>
<evidence type="ECO:0000256" key="2">
    <source>
        <dbReference type="ARBA" id="ARBA00022448"/>
    </source>
</evidence>
<feature type="compositionally biased region" description="Basic and acidic residues" evidence="9">
    <location>
        <begin position="107"/>
        <end position="123"/>
    </location>
</feature>
<keyword evidence="4" id="KW-0256">Endoplasmic reticulum</keyword>
<dbReference type="Proteomes" id="UP000504632">
    <property type="component" value="Chromosome 13"/>
</dbReference>
<dbReference type="AlphaFoldDB" id="A0A6J2WQ16"/>
<evidence type="ECO:0000256" key="6">
    <source>
        <dbReference type="ARBA" id="ARBA00023055"/>
    </source>
</evidence>
<feature type="compositionally biased region" description="Gly residues" evidence="9">
    <location>
        <begin position="214"/>
        <end position="223"/>
    </location>
</feature>
<accession>A0A6J2WQ16</accession>
<keyword evidence="2" id="KW-0813">Transport</keyword>
<feature type="region of interest" description="Disordered" evidence="9">
    <location>
        <begin position="1"/>
        <end position="32"/>
    </location>
</feature>
<dbReference type="GeneID" id="115826001"/>
<evidence type="ECO:0000313" key="12">
    <source>
        <dbReference type="Proteomes" id="UP000504632"/>
    </source>
</evidence>
<feature type="compositionally biased region" description="Basic and acidic residues" evidence="9">
    <location>
        <begin position="15"/>
        <end position="32"/>
    </location>
</feature>
<dbReference type="RefSeq" id="XP_030645546.1">
    <property type="nucleotide sequence ID" value="XM_030789686.1"/>
</dbReference>
<evidence type="ECO:0000256" key="10">
    <source>
        <dbReference type="SAM" id="Phobius"/>
    </source>
</evidence>
<dbReference type="InterPro" id="IPR031468">
    <property type="entry name" value="SMP_LBD"/>
</dbReference>
<feature type="region of interest" description="Disordered" evidence="9">
    <location>
        <begin position="745"/>
        <end position="809"/>
    </location>
</feature>
<reference evidence="13" key="1">
    <citation type="submission" date="2025-08" db="UniProtKB">
        <authorList>
            <consortium name="RefSeq"/>
        </authorList>
    </citation>
    <scope>IDENTIFICATION</scope>
</reference>
<dbReference type="PROSITE" id="PS51847">
    <property type="entry name" value="SMP"/>
    <property type="match status" value="1"/>
</dbReference>
<proteinExistence type="predicted"/>
<name>A0A6J2WQ16_CHACN</name>
<feature type="compositionally biased region" description="Acidic residues" evidence="9">
    <location>
        <begin position="769"/>
        <end position="786"/>
    </location>
</feature>
<feature type="compositionally biased region" description="Low complexity" evidence="9">
    <location>
        <begin position="68"/>
        <end position="81"/>
    </location>
</feature>
<feature type="region of interest" description="Disordered" evidence="9">
    <location>
        <begin position="930"/>
        <end position="965"/>
    </location>
</feature>
<evidence type="ECO:0000256" key="1">
    <source>
        <dbReference type="ARBA" id="ARBA00004586"/>
    </source>
</evidence>
<feature type="compositionally biased region" description="Polar residues" evidence="9">
    <location>
        <begin position="943"/>
        <end position="954"/>
    </location>
</feature>
<evidence type="ECO:0000256" key="4">
    <source>
        <dbReference type="ARBA" id="ARBA00022824"/>
    </source>
</evidence>
<evidence type="ECO:0000259" key="11">
    <source>
        <dbReference type="PROSITE" id="PS51847"/>
    </source>
</evidence>
<evidence type="ECO:0000256" key="8">
    <source>
        <dbReference type="ARBA" id="ARBA00023136"/>
    </source>
</evidence>
<feature type="region of interest" description="Disordered" evidence="9">
    <location>
        <begin position="610"/>
        <end position="634"/>
    </location>
</feature>
<sequence length="965" mass="106186">MEDSELIFSLDRDEEGPRERSSRGRNERLGERLGFRSSAFHVPLSPSSPGALGDLSVSAPVLLPGALSSSTSLLKSSSSSSDMESKEPASLRPKPLLSLVKSLSTEISRREPEVCLSKSDSKLHMQPWKQLVQPVKTHEGGDSSSTAPPSPGSLSPTEPRSSLMAELEDTRRKFSEAMQEPLSMLSKIIGDESGGSPKQQQRTAGPSDSPSSQGSGGGGGGTPVKGDDSVGVRRREDGSPLAVCDTPVRKPRKGPLNPCFSPELHRKLGSGDSRYEICTFGDVMQVVEIKSKTRGKDKDSLEQPRPLIPPRIPSSTPGRWLVCVGLLAYGFFVLPLPSYLTGLSLGLAFGFMMGLVVVLLLAPRRPALPQKPRPRPSDSLPVDSMSKVQQEPGTLQGWMNEMDSYDPETYHPYLTHSVYATLEGSRLVLAYPRANIPRNATFNEQQHEAAFVHTRCFQLANSKVSLLPAVLARKRVWNKKYPICIMLAEGEECEEVEQTKETTEEEERADKPLFLKSDAGSPTTLYLFGRTGREKEEWYQHLLLASQAGVQTKLCRDDSKTELCSGGGSSQGSTEDIAPALGLRELAGNVREKILLDYNSYMAQFVMSESSSPTASPSHSQSGSPTERKKFPGDPALACGDSQPAWINALIGRIFWDFLREKYWADQVAHKIQKKLSKIRLPYFMNELTLAELDMGTSMPQVLSTSKPSMDRRGLWLELEVVYTGSLQMTLETKMNLCKLGRECGTDADSVPESSRLVGSRPRLSVIADSDEESSSAGSSDEEEAMPSEPQGAPEKSTPPGADGHGGGSTSRKILRFVDKIAKSKYFQKATENEYIKKKIAEVSNMPLLLTVEVLELSGTLAVNIPPPPTDRIWYSFRVPPRLDLRVRPMLGEREVTFTHVTEWIERKLQCEFQKVFVMPNMDDLYLPLMSSGMENPPEAQHSPVQLSKQSSVDSQEREEHGLSK</sequence>
<dbReference type="GO" id="GO:0006869">
    <property type="term" value="P:lipid transport"/>
    <property type="evidence" value="ECO:0007669"/>
    <property type="project" value="UniProtKB-KW"/>
</dbReference>
<keyword evidence="5 10" id="KW-1133">Transmembrane helix</keyword>
<evidence type="ECO:0000256" key="9">
    <source>
        <dbReference type="SAM" id="MobiDB-lite"/>
    </source>
</evidence>
<feature type="compositionally biased region" description="Low complexity" evidence="9">
    <location>
        <begin position="90"/>
        <end position="104"/>
    </location>
</feature>
<feature type="compositionally biased region" description="Basic and acidic residues" evidence="9">
    <location>
        <begin position="955"/>
        <end position="965"/>
    </location>
</feature>
<comment type="subcellular location">
    <subcellularLocation>
        <location evidence="1">Endoplasmic reticulum membrane</location>
    </subcellularLocation>
</comment>
<dbReference type="PANTHER" id="PTHR13466">
    <property type="entry name" value="TEX2 PROTEIN-RELATED"/>
    <property type="match status" value="1"/>
</dbReference>
<keyword evidence="7" id="KW-0446">Lipid-binding</keyword>
<evidence type="ECO:0000256" key="3">
    <source>
        <dbReference type="ARBA" id="ARBA00022692"/>
    </source>
</evidence>
<feature type="compositionally biased region" description="Polar residues" evidence="9">
    <location>
        <begin position="142"/>
        <end position="160"/>
    </location>
</feature>
<protein>
    <submittedName>
        <fullName evidence="13">Testis-expressed protein 2-like</fullName>
    </submittedName>
</protein>
<evidence type="ECO:0000256" key="7">
    <source>
        <dbReference type="ARBA" id="ARBA00023121"/>
    </source>
</evidence>
<keyword evidence="3 10" id="KW-0812">Transmembrane</keyword>
<feature type="transmembrane region" description="Helical" evidence="10">
    <location>
        <begin position="320"/>
        <end position="337"/>
    </location>
</feature>
<dbReference type="InParanoid" id="A0A6J2WQ16"/>
<dbReference type="PANTHER" id="PTHR13466:SF4">
    <property type="entry name" value="SMP-LTD DOMAIN-CONTAINING PROTEIN"/>
    <property type="match status" value="1"/>
</dbReference>
<feature type="region of interest" description="Disordered" evidence="9">
    <location>
        <begin position="68"/>
        <end position="165"/>
    </location>
</feature>
<dbReference type="GO" id="GO:0008289">
    <property type="term" value="F:lipid binding"/>
    <property type="evidence" value="ECO:0007669"/>
    <property type="project" value="UniProtKB-KW"/>
</dbReference>
<feature type="compositionally biased region" description="Low complexity" evidence="9">
    <location>
        <begin position="610"/>
        <end position="625"/>
    </location>
</feature>
<dbReference type="GO" id="GO:0005789">
    <property type="term" value="C:endoplasmic reticulum membrane"/>
    <property type="evidence" value="ECO:0007669"/>
    <property type="project" value="UniProtKB-SubCell"/>
</dbReference>
<organism evidence="12 13">
    <name type="scientific">Chanos chanos</name>
    <name type="common">Milkfish</name>
    <name type="synonym">Mugil chanos</name>
    <dbReference type="NCBI Taxonomy" id="29144"/>
    <lineage>
        <taxon>Eukaryota</taxon>
        <taxon>Metazoa</taxon>
        <taxon>Chordata</taxon>
        <taxon>Craniata</taxon>
        <taxon>Vertebrata</taxon>
        <taxon>Euteleostomi</taxon>
        <taxon>Actinopterygii</taxon>
        <taxon>Neopterygii</taxon>
        <taxon>Teleostei</taxon>
        <taxon>Ostariophysi</taxon>
        <taxon>Gonorynchiformes</taxon>
        <taxon>Chanidae</taxon>
        <taxon>Chanos</taxon>
    </lineage>
</organism>
<feature type="domain" description="SMP-LTD" evidence="11">
    <location>
        <begin position="640"/>
        <end position="928"/>
    </location>
</feature>
<dbReference type="OrthoDB" id="26740at2759"/>
<feature type="region of interest" description="Disordered" evidence="9">
    <location>
        <begin position="188"/>
        <end position="249"/>
    </location>
</feature>
<keyword evidence="12" id="KW-1185">Reference proteome</keyword>
<evidence type="ECO:0000313" key="13">
    <source>
        <dbReference type="RefSeq" id="XP_030645546.1"/>
    </source>
</evidence>
<evidence type="ECO:0000256" key="5">
    <source>
        <dbReference type="ARBA" id="ARBA00022989"/>
    </source>
</evidence>
<dbReference type="CDD" id="cd21675">
    <property type="entry name" value="SMP_TEX2"/>
    <property type="match status" value="1"/>
</dbReference>
<feature type="compositionally biased region" description="Basic and acidic residues" evidence="9">
    <location>
        <begin position="225"/>
        <end position="238"/>
    </location>
</feature>
<keyword evidence="8 10" id="KW-0472">Membrane</keyword>
<feature type="transmembrane region" description="Helical" evidence="10">
    <location>
        <begin position="343"/>
        <end position="362"/>
    </location>
</feature>